<feature type="chain" id="PRO_5043988117" description="Reelin domain-containing protein" evidence="9">
    <location>
        <begin position="26"/>
        <end position="164"/>
    </location>
</feature>
<evidence type="ECO:0000256" key="4">
    <source>
        <dbReference type="ARBA" id="ARBA00022529"/>
    </source>
</evidence>
<evidence type="ECO:0000256" key="6">
    <source>
        <dbReference type="ARBA" id="ARBA00022729"/>
    </source>
</evidence>
<evidence type="ECO:0000313" key="12">
    <source>
        <dbReference type="Proteomes" id="UP001497623"/>
    </source>
</evidence>
<keyword evidence="12" id="KW-1185">Reference proteome</keyword>
<evidence type="ECO:0000256" key="8">
    <source>
        <dbReference type="ARBA" id="ARBA00023022"/>
    </source>
</evidence>
<dbReference type="CDD" id="cd08544">
    <property type="entry name" value="Reeler"/>
    <property type="match status" value="1"/>
</dbReference>
<comment type="caution">
    <text evidence="11">The sequence shown here is derived from an EMBL/GenBank/DDBJ whole genome shotgun (WGS) entry which is preliminary data.</text>
</comment>
<dbReference type="GO" id="GO:0005576">
    <property type="term" value="C:extracellular region"/>
    <property type="evidence" value="ECO:0007669"/>
    <property type="project" value="UniProtKB-SubCell"/>
</dbReference>
<dbReference type="InterPro" id="IPR042307">
    <property type="entry name" value="Reeler_sf"/>
</dbReference>
<comment type="similarity">
    <text evidence="2">Belongs to the insect defense protein family.</text>
</comment>
<evidence type="ECO:0000313" key="11">
    <source>
        <dbReference type="EMBL" id="CAL4176511.1"/>
    </source>
</evidence>
<dbReference type="GO" id="GO:0042742">
    <property type="term" value="P:defense response to bacterium"/>
    <property type="evidence" value="ECO:0007669"/>
    <property type="project" value="UniProtKB-KW"/>
</dbReference>
<keyword evidence="6 9" id="KW-0732">Signal</keyword>
<dbReference type="PROSITE" id="PS51019">
    <property type="entry name" value="REELIN"/>
    <property type="match status" value="1"/>
</dbReference>
<proteinExistence type="inferred from homology"/>
<dbReference type="PANTHER" id="PTHR45828">
    <property type="entry name" value="CYTOCHROME B561/FERRIC REDUCTASE TRANSMEMBRANE"/>
    <property type="match status" value="1"/>
</dbReference>
<dbReference type="EMBL" id="CAXKWB010055044">
    <property type="protein sequence ID" value="CAL4176511.1"/>
    <property type="molecule type" value="Genomic_DNA"/>
</dbReference>
<evidence type="ECO:0000256" key="1">
    <source>
        <dbReference type="ARBA" id="ARBA00004613"/>
    </source>
</evidence>
<dbReference type="Pfam" id="PF02014">
    <property type="entry name" value="Reeler"/>
    <property type="match status" value="1"/>
</dbReference>
<comment type="subcellular location">
    <subcellularLocation>
        <location evidence="1">Secreted</location>
    </subcellularLocation>
</comment>
<keyword evidence="5" id="KW-0399">Innate immunity</keyword>
<keyword evidence="7" id="KW-0391">Immunity</keyword>
<feature type="domain" description="Reelin" evidence="10">
    <location>
        <begin position="12"/>
        <end position="164"/>
    </location>
</feature>
<gene>
    <name evidence="11" type="ORF">MNOR_LOCUS34803</name>
</gene>
<dbReference type="InterPro" id="IPR002861">
    <property type="entry name" value="Reeler_dom"/>
</dbReference>
<dbReference type="PANTHER" id="PTHR45828:SF9">
    <property type="entry name" value="CELL WALL INTEGRITY AND STRESS RESPONSE COMPONENT 4-LIKE-RELATED"/>
    <property type="match status" value="1"/>
</dbReference>
<name>A0AAV2SBV1_MEGNR</name>
<evidence type="ECO:0000256" key="2">
    <source>
        <dbReference type="ARBA" id="ARBA00008501"/>
    </source>
</evidence>
<feature type="non-terminal residue" evidence="11">
    <location>
        <position position="1"/>
    </location>
</feature>
<keyword evidence="4" id="KW-0929">Antimicrobial</keyword>
<evidence type="ECO:0000256" key="9">
    <source>
        <dbReference type="SAM" id="SignalP"/>
    </source>
</evidence>
<accession>A0AAV2SBV1</accession>
<reference evidence="11 12" key="1">
    <citation type="submission" date="2024-05" db="EMBL/GenBank/DDBJ databases">
        <authorList>
            <person name="Wallberg A."/>
        </authorList>
    </citation>
    <scope>NUCLEOTIDE SEQUENCE [LARGE SCALE GENOMIC DNA]</scope>
</reference>
<dbReference type="GO" id="GO:0045087">
    <property type="term" value="P:innate immune response"/>
    <property type="evidence" value="ECO:0007669"/>
    <property type="project" value="UniProtKB-KW"/>
</dbReference>
<evidence type="ECO:0000256" key="3">
    <source>
        <dbReference type="ARBA" id="ARBA00022525"/>
    </source>
</evidence>
<dbReference type="InterPro" id="IPR051237">
    <property type="entry name" value="Ferric-chelate_Red/DefProt"/>
</dbReference>
<dbReference type="GO" id="GO:0016020">
    <property type="term" value="C:membrane"/>
    <property type="evidence" value="ECO:0007669"/>
    <property type="project" value="TreeGrafter"/>
</dbReference>
<dbReference type="Gene3D" id="2.60.40.4060">
    <property type="entry name" value="Reeler domain"/>
    <property type="match status" value="1"/>
</dbReference>
<protein>
    <recommendedName>
        <fullName evidence="10">Reelin domain-containing protein</fullName>
    </recommendedName>
</protein>
<keyword evidence="8" id="KW-0044">Antibiotic</keyword>
<evidence type="ECO:0000256" key="5">
    <source>
        <dbReference type="ARBA" id="ARBA00022588"/>
    </source>
</evidence>
<sequence>SRNYQSSIMLRLSLILVGFLPLALGFSNGGPASATCGDLLPRHGVDAQTGASPFGITPPGNTVQRGSNVELTLHGNGATFKGFCVRAFEGTDGSAGVFQASPNVQTRTCVGITNGATHTSPSLKEHVALSWTAPNYPTTVEFRSSVVVEFSTFHLISPVIVQVV</sequence>
<evidence type="ECO:0000256" key="7">
    <source>
        <dbReference type="ARBA" id="ARBA00022859"/>
    </source>
</evidence>
<organism evidence="11 12">
    <name type="scientific">Meganyctiphanes norvegica</name>
    <name type="common">Northern krill</name>
    <name type="synonym">Thysanopoda norvegica</name>
    <dbReference type="NCBI Taxonomy" id="48144"/>
    <lineage>
        <taxon>Eukaryota</taxon>
        <taxon>Metazoa</taxon>
        <taxon>Ecdysozoa</taxon>
        <taxon>Arthropoda</taxon>
        <taxon>Crustacea</taxon>
        <taxon>Multicrustacea</taxon>
        <taxon>Malacostraca</taxon>
        <taxon>Eumalacostraca</taxon>
        <taxon>Eucarida</taxon>
        <taxon>Euphausiacea</taxon>
        <taxon>Euphausiidae</taxon>
        <taxon>Meganyctiphanes</taxon>
    </lineage>
</organism>
<keyword evidence="3" id="KW-0964">Secreted</keyword>
<feature type="signal peptide" evidence="9">
    <location>
        <begin position="1"/>
        <end position="25"/>
    </location>
</feature>
<dbReference type="Proteomes" id="UP001497623">
    <property type="component" value="Unassembled WGS sequence"/>
</dbReference>
<evidence type="ECO:0000259" key="10">
    <source>
        <dbReference type="PROSITE" id="PS51019"/>
    </source>
</evidence>
<dbReference type="AlphaFoldDB" id="A0AAV2SBV1"/>